<organism evidence="1 2">
    <name type="scientific">Dorcoceras hygrometricum</name>
    <dbReference type="NCBI Taxonomy" id="472368"/>
    <lineage>
        <taxon>Eukaryota</taxon>
        <taxon>Viridiplantae</taxon>
        <taxon>Streptophyta</taxon>
        <taxon>Embryophyta</taxon>
        <taxon>Tracheophyta</taxon>
        <taxon>Spermatophyta</taxon>
        <taxon>Magnoliopsida</taxon>
        <taxon>eudicotyledons</taxon>
        <taxon>Gunneridae</taxon>
        <taxon>Pentapetalae</taxon>
        <taxon>asterids</taxon>
        <taxon>lamiids</taxon>
        <taxon>Lamiales</taxon>
        <taxon>Gesneriaceae</taxon>
        <taxon>Didymocarpoideae</taxon>
        <taxon>Trichosporeae</taxon>
        <taxon>Loxocarpinae</taxon>
        <taxon>Dorcoceras</taxon>
    </lineage>
</organism>
<reference evidence="1 2" key="1">
    <citation type="journal article" date="2015" name="Proc. Natl. Acad. Sci. U.S.A.">
        <title>The resurrection genome of Boea hygrometrica: A blueprint for survival of dehydration.</title>
        <authorList>
            <person name="Xiao L."/>
            <person name="Yang G."/>
            <person name="Zhang L."/>
            <person name="Yang X."/>
            <person name="Zhao S."/>
            <person name="Ji Z."/>
            <person name="Zhou Q."/>
            <person name="Hu M."/>
            <person name="Wang Y."/>
            <person name="Chen M."/>
            <person name="Xu Y."/>
            <person name="Jin H."/>
            <person name="Xiao X."/>
            <person name="Hu G."/>
            <person name="Bao F."/>
            <person name="Hu Y."/>
            <person name="Wan P."/>
            <person name="Li L."/>
            <person name="Deng X."/>
            <person name="Kuang T."/>
            <person name="Xiang C."/>
            <person name="Zhu J.K."/>
            <person name="Oliver M.J."/>
            <person name="He Y."/>
        </authorList>
    </citation>
    <scope>NUCLEOTIDE SEQUENCE [LARGE SCALE GENOMIC DNA]</scope>
    <source>
        <strain evidence="2">cv. XS01</strain>
    </source>
</reference>
<sequence>MIRRLRAKLATERRVVAVIREELDKRAAGMSQELELVMKDNSGLRIARENDVRALIHENSNMLDAMQAMHEEELEEDLVEAEGAMEVAGAPGDGEILE</sequence>
<proteinExistence type="predicted"/>
<protein>
    <submittedName>
        <fullName evidence="1">Acyl-CoA-binding domain-containing protein 4</fullName>
    </submittedName>
</protein>
<dbReference type="Proteomes" id="UP000250235">
    <property type="component" value="Unassembled WGS sequence"/>
</dbReference>
<accession>A0A2Z7DEX6</accession>
<dbReference type="EMBL" id="KQ986754">
    <property type="protein sequence ID" value="KZV58487.1"/>
    <property type="molecule type" value="Genomic_DNA"/>
</dbReference>
<evidence type="ECO:0000313" key="1">
    <source>
        <dbReference type="EMBL" id="KZV58487.1"/>
    </source>
</evidence>
<gene>
    <name evidence="1" type="ORF">F511_23432</name>
</gene>
<dbReference type="AlphaFoldDB" id="A0A2Z7DEX6"/>
<name>A0A2Z7DEX6_9LAMI</name>
<keyword evidence="2" id="KW-1185">Reference proteome</keyword>
<evidence type="ECO:0000313" key="2">
    <source>
        <dbReference type="Proteomes" id="UP000250235"/>
    </source>
</evidence>